<feature type="domain" description="HTH araC/xylS-type" evidence="5">
    <location>
        <begin position="200"/>
        <end position="300"/>
    </location>
</feature>
<keyword evidence="2" id="KW-0238">DNA-binding</keyword>
<proteinExistence type="predicted"/>
<reference evidence="6 7" key="1">
    <citation type="submission" date="2019-04" db="EMBL/GenBank/DDBJ databases">
        <authorList>
            <person name="Feng G."/>
            <person name="Zhang J."/>
            <person name="Zhu H."/>
        </authorList>
    </citation>
    <scope>NUCLEOTIDE SEQUENCE [LARGE SCALE GENOMIC DNA]</scope>
    <source>
        <strain evidence="6 7">92R-1</strain>
    </source>
</reference>
<evidence type="ECO:0000256" key="1">
    <source>
        <dbReference type="ARBA" id="ARBA00023015"/>
    </source>
</evidence>
<dbReference type="SUPFAM" id="SSF46689">
    <property type="entry name" value="Homeodomain-like"/>
    <property type="match status" value="2"/>
</dbReference>
<dbReference type="PANTHER" id="PTHR46796:SF6">
    <property type="entry name" value="ARAC SUBFAMILY"/>
    <property type="match status" value="1"/>
</dbReference>
<evidence type="ECO:0000256" key="2">
    <source>
        <dbReference type="ARBA" id="ARBA00023125"/>
    </source>
</evidence>
<dbReference type="InterPro" id="IPR037923">
    <property type="entry name" value="HTH-like"/>
</dbReference>
<dbReference type="InterPro" id="IPR050204">
    <property type="entry name" value="AraC_XylS_family_regulators"/>
</dbReference>
<evidence type="ECO:0000313" key="6">
    <source>
        <dbReference type="EMBL" id="TGE08377.1"/>
    </source>
</evidence>
<dbReference type="PANTHER" id="PTHR46796">
    <property type="entry name" value="HTH-TYPE TRANSCRIPTIONAL ACTIVATOR RHAS-RELATED"/>
    <property type="match status" value="1"/>
</dbReference>
<evidence type="ECO:0000313" key="7">
    <source>
        <dbReference type="Proteomes" id="UP000298337"/>
    </source>
</evidence>
<evidence type="ECO:0000256" key="4">
    <source>
        <dbReference type="ARBA" id="ARBA00023163"/>
    </source>
</evidence>
<evidence type="ECO:0000259" key="5">
    <source>
        <dbReference type="PROSITE" id="PS01124"/>
    </source>
</evidence>
<dbReference type="InterPro" id="IPR003313">
    <property type="entry name" value="AraC-bd"/>
</dbReference>
<dbReference type="PROSITE" id="PS01124">
    <property type="entry name" value="HTH_ARAC_FAMILY_2"/>
    <property type="match status" value="1"/>
</dbReference>
<dbReference type="InterPro" id="IPR018060">
    <property type="entry name" value="HTH_AraC"/>
</dbReference>
<dbReference type="GO" id="GO:0003700">
    <property type="term" value="F:DNA-binding transcription factor activity"/>
    <property type="evidence" value="ECO:0007669"/>
    <property type="project" value="InterPro"/>
</dbReference>
<dbReference type="AlphaFoldDB" id="A0A4Z0PAA6"/>
<dbReference type="PROSITE" id="PS00041">
    <property type="entry name" value="HTH_ARAC_FAMILY_1"/>
    <property type="match status" value="1"/>
</dbReference>
<dbReference type="InterPro" id="IPR009057">
    <property type="entry name" value="Homeodomain-like_sf"/>
</dbReference>
<accession>A0A4Z0PAA6</accession>
<dbReference type="OrthoDB" id="2569619at2"/>
<dbReference type="Gene3D" id="1.10.10.60">
    <property type="entry name" value="Homeodomain-like"/>
    <property type="match status" value="2"/>
</dbReference>
<dbReference type="Pfam" id="PF12833">
    <property type="entry name" value="HTH_18"/>
    <property type="match status" value="1"/>
</dbReference>
<dbReference type="Proteomes" id="UP000298337">
    <property type="component" value="Unassembled WGS sequence"/>
</dbReference>
<dbReference type="InterPro" id="IPR018062">
    <property type="entry name" value="HTH_AraC-typ_CS"/>
</dbReference>
<name>A0A4Z0PAA6_9BACT</name>
<gene>
    <name evidence="6" type="ORF">EU556_11725</name>
</gene>
<protein>
    <submittedName>
        <fullName evidence="6">AraC family transcriptional regulator</fullName>
    </submittedName>
</protein>
<keyword evidence="7" id="KW-1185">Reference proteome</keyword>
<evidence type="ECO:0000256" key="3">
    <source>
        <dbReference type="ARBA" id="ARBA00023159"/>
    </source>
</evidence>
<dbReference type="Pfam" id="PF02311">
    <property type="entry name" value="AraC_binding"/>
    <property type="match status" value="1"/>
</dbReference>
<keyword evidence="3" id="KW-0010">Activator</keyword>
<sequence>MGKHHYCSAILFCTYHVMKCHIQKEPLEAEEFTAHTWGGPRQLRNHFELISIRQGRGQYSAGGQQQSYQPGHLFLLGPADSYTFHIEEATAFGVLRFTEAYLTGLTATGLYPTAWQQLRDYTLHASLGLGGSLGLDAAAQQQFNALLSLVIAEHGNRGQPFNDTLVESLMGAVLSLLGRELTAQPRRPRPVPSYASGFVQRVLAYIRRRITEPDCLRLERLAAEFSYSPKHLSALFKQETGESVGHYILRYKLKLVEARLQLSTLTVSQIADELAFTDVCHLNKLFKKHYATTPTDYRRQLAGLTAARL</sequence>
<keyword evidence="4" id="KW-0804">Transcription</keyword>
<dbReference type="EMBL" id="SRLA01000002">
    <property type="protein sequence ID" value="TGE08377.1"/>
    <property type="molecule type" value="Genomic_DNA"/>
</dbReference>
<comment type="caution">
    <text evidence="6">The sequence shown here is derived from an EMBL/GenBank/DDBJ whole genome shotgun (WGS) entry which is preliminary data.</text>
</comment>
<dbReference type="SUPFAM" id="SSF51215">
    <property type="entry name" value="Regulatory protein AraC"/>
    <property type="match status" value="1"/>
</dbReference>
<keyword evidence="1" id="KW-0805">Transcription regulation</keyword>
<dbReference type="GO" id="GO:0043565">
    <property type="term" value="F:sequence-specific DNA binding"/>
    <property type="evidence" value="ECO:0007669"/>
    <property type="project" value="InterPro"/>
</dbReference>
<dbReference type="SMART" id="SM00342">
    <property type="entry name" value="HTH_ARAC"/>
    <property type="match status" value="1"/>
</dbReference>
<organism evidence="6 7">
    <name type="scientific">Hymenobacter fodinae</name>
    <dbReference type="NCBI Taxonomy" id="2510796"/>
    <lineage>
        <taxon>Bacteria</taxon>
        <taxon>Pseudomonadati</taxon>
        <taxon>Bacteroidota</taxon>
        <taxon>Cytophagia</taxon>
        <taxon>Cytophagales</taxon>
        <taxon>Hymenobacteraceae</taxon>
        <taxon>Hymenobacter</taxon>
    </lineage>
</organism>